<dbReference type="PANTHER" id="PTHR10589:SF16">
    <property type="entry name" value="UBIQUITIN CARBOXYL-TERMINAL HYDROLASE ISOZYME L5"/>
    <property type="match status" value="1"/>
</dbReference>
<keyword evidence="5 7" id="KW-0378">Hydrolase</keyword>
<dbReference type="GO" id="GO:0016579">
    <property type="term" value="P:protein deubiquitination"/>
    <property type="evidence" value="ECO:0007669"/>
    <property type="project" value="InterPro"/>
</dbReference>
<organism evidence="13 14">
    <name type="scientific">Cryptosporidium andersoni</name>
    <dbReference type="NCBI Taxonomy" id="117008"/>
    <lineage>
        <taxon>Eukaryota</taxon>
        <taxon>Sar</taxon>
        <taxon>Alveolata</taxon>
        <taxon>Apicomplexa</taxon>
        <taxon>Conoidasida</taxon>
        <taxon>Coccidia</taxon>
        <taxon>Eucoccidiorida</taxon>
        <taxon>Eimeriorina</taxon>
        <taxon>Cryptosporidiidae</taxon>
        <taxon>Cryptosporidium</taxon>
    </lineage>
</organism>
<dbReference type="InterPro" id="IPR036959">
    <property type="entry name" value="Peptidase_C12_UCH_sf"/>
</dbReference>
<dbReference type="Proteomes" id="UP000186804">
    <property type="component" value="Unassembled WGS sequence"/>
</dbReference>
<feature type="domain" description="UCH catalytic" evidence="12">
    <location>
        <begin position="4"/>
        <end position="245"/>
    </location>
</feature>
<protein>
    <recommendedName>
        <fullName evidence="7 11">Ubiquitin carboxyl-terminal hydrolase</fullName>
        <ecNumber evidence="7 11">3.4.19.12</ecNumber>
    </recommendedName>
</protein>
<dbReference type="PANTHER" id="PTHR10589">
    <property type="entry name" value="UBIQUITIN CARBOXYL-TERMINAL HYDROLASE"/>
    <property type="match status" value="1"/>
</dbReference>
<feature type="site" description="Important for enzyme activity" evidence="9 10">
    <location>
        <position position="179"/>
    </location>
</feature>
<feature type="site" description="Transition state stabilizer" evidence="10">
    <location>
        <position position="83"/>
    </location>
</feature>
<dbReference type="Pfam" id="PF01088">
    <property type="entry name" value="Peptidase_C12"/>
    <property type="match status" value="1"/>
</dbReference>
<comment type="caution">
    <text evidence="13">The sequence shown here is derived from an EMBL/GenBank/DDBJ whole genome shotgun (WGS) entry which is preliminary data.</text>
</comment>
<evidence type="ECO:0000256" key="11">
    <source>
        <dbReference type="RuleBase" id="RU361215"/>
    </source>
</evidence>
<feature type="active site" description="Proton donor" evidence="8 10">
    <location>
        <position position="164"/>
    </location>
</feature>
<keyword evidence="6 7" id="KW-0788">Thiol protease</keyword>
<keyword evidence="4 7" id="KW-0833">Ubl conjugation pathway</keyword>
<evidence type="ECO:0000256" key="3">
    <source>
        <dbReference type="ARBA" id="ARBA00022670"/>
    </source>
</evidence>
<dbReference type="GO" id="GO:0004843">
    <property type="term" value="F:cysteine-type deubiquitinase activity"/>
    <property type="evidence" value="ECO:0007669"/>
    <property type="project" value="UniProtKB-UniRule"/>
</dbReference>
<dbReference type="PRINTS" id="PR00707">
    <property type="entry name" value="UBCTHYDRLASE"/>
</dbReference>
<reference evidence="13 14" key="1">
    <citation type="submission" date="2016-10" db="EMBL/GenBank/DDBJ databases">
        <title>Reductive evolution of mitochondrial metabolism and differential evolution of invasion-related proteins in Cryptosporidium.</title>
        <authorList>
            <person name="Liu S."/>
            <person name="Roellig D.M."/>
            <person name="Guo Y."/>
            <person name="Li N."/>
            <person name="Frace M.A."/>
            <person name="Tang K."/>
            <person name="Zhang L."/>
            <person name="Feng Y."/>
            <person name="Xiao L."/>
        </authorList>
    </citation>
    <scope>NUCLEOTIDE SEQUENCE [LARGE SCALE GENOMIC DNA]</scope>
    <source>
        <strain evidence="13">30847</strain>
    </source>
</reference>
<feature type="active site" description="Nucleophile" evidence="8 10">
    <location>
        <position position="89"/>
    </location>
</feature>
<evidence type="ECO:0000256" key="4">
    <source>
        <dbReference type="ARBA" id="ARBA00022786"/>
    </source>
</evidence>
<dbReference type="Gene3D" id="3.40.532.10">
    <property type="entry name" value="Peptidase C12, ubiquitin carboxyl-terminal hydrolase"/>
    <property type="match status" value="1"/>
</dbReference>
<evidence type="ECO:0000256" key="8">
    <source>
        <dbReference type="PIRSR" id="PIRSR038120-1"/>
    </source>
</evidence>
<evidence type="ECO:0000313" key="14">
    <source>
        <dbReference type="Proteomes" id="UP000186804"/>
    </source>
</evidence>
<dbReference type="GeneID" id="92367367"/>
<name>A0A1J4MB96_9CRYT</name>
<dbReference type="InterPro" id="IPR001578">
    <property type="entry name" value="Peptidase_C12_UCH"/>
</dbReference>
<dbReference type="EC" id="3.4.19.12" evidence="7 11"/>
<evidence type="ECO:0000313" key="13">
    <source>
        <dbReference type="EMBL" id="OII71470.1"/>
    </source>
</evidence>
<evidence type="ECO:0000259" key="12">
    <source>
        <dbReference type="PROSITE" id="PS52048"/>
    </source>
</evidence>
<dbReference type="Pfam" id="PF18031">
    <property type="entry name" value="UCH_C"/>
    <property type="match status" value="1"/>
</dbReference>
<dbReference type="EMBL" id="LRBS01000121">
    <property type="protein sequence ID" value="OII71470.1"/>
    <property type="molecule type" value="Genomic_DNA"/>
</dbReference>
<dbReference type="PIRSF" id="PIRSF038120">
    <property type="entry name" value="Ubiquitinyl_hydrolase_UCH37"/>
    <property type="match status" value="1"/>
</dbReference>
<evidence type="ECO:0000256" key="6">
    <source>
        <dbReference type="ARBA" id="ARBA00022807"/>
    </source>
</evidence>
<dbReference type="Gene3D" id="1.20.58.860">
    <property type="match status" value="1"/>
</dbReference>
<dbReference type="InterPro" id="IPR038765">
    <property type="entry name" value="Papain-like_cys_pep_sf"/>
</dbReference>
<evidence type="ECO:0000256" key="5">
    <source>
        <dbReference type="ARBA" id="ARBA00022801"/>
    </source>
</evidence>
<evidence type="ECO:0000256" key="1">
    <source>
        <dbReference type="ARBA" id="ARBA00000707"/>
    </source>
</evidence>
<keyword evidence="3 7" id="KW-0645">Protease</keyword>
<dbReference type="GO" id="GO:0005737">
    <property type="term" value="C:cytoplasm"/>
    <property type="evidence" value="ECO:0007669"/>
    <property type="project" value="TreeGrafter"/>
</dbReference>
<evidence type="ECO:0000256" key="2">
    <source>
        <dbReference type="ARBA" id="ARBA00009326"/>
    </source>
</evidence>
<dbReference type="InterPro" id="IPR017390">
    <property type="entry name" value="Ubiquitinyl_hydrolase_UCH37"/>
</dbReference>
<dbReference type="AlphaFoldDB" id="A0A1J4MB96"/>
<dbReference type="OrthoDB" id="1924260at2759"/>
<dbReference type="SUPFAM" id="SSF54001">
    <property type="entry name" value="Cysteine proteinases"/>
    <property type="match status" value="1"/>
</dbReference>
<keyword evidence="14" id="KW-1185">Reference proteome</keyword>
<sequence length="373" mass="42715">MSSDWCTIESDPAVLTELVERFGVEEVQFTEVYEICDSSIESIIKQYGNIYGLMFLFKYTDISHAQLSSIPIDTPAGMFYAHQVVNNACATQAVLSILLNRLDINIGPHLKDLKDFTQSFDPNMCGLAIGNSDILRSAHNSFKPISSLEFDKETKGHKESDAFHYICYVPFRNAVYEIDGLASGVVLLGHVDNNSTINDDANISTLYNSPENWVPLAIKEIRRRVSLYNTDSHNEIRFSLMAIVPNALLRAKIQLSNLLKEKQRVILKLMSYGEDVDFDIIQEFEGEFEEDEILTSTTLAELPNDIPSLKRLFESLRDKLTEIELTIRSEELVRLKWREENNRRRHDFFPFVLAMMKHASKKGLLTKKFKQLM</sequence>
<dbReference type="RefSeq" id="XP_067066660.1">
    <property type="nucleotide sequence ID" value="XM_067213409.1"/>
</dbReference>
<dbReference type="VEuPathDB" id="CryptoDB:cand_031830"/>
<evidence type="ECO:0000256" key="9">
    <source>
        <dbReference type="PIRSR" id="PIRSR038120-2"/>
    </source>
</evidence>
<dbReference type="InterPro" id="IPR041507">
    <property type="entry name" value="UCH_C"/>
</dbReference>
<evidence type="ECO:0000256" key="7">
    <source>
        <dbReference type="PIRNR" id="PIRNR038120"/>
    </source>
</evidence>
<dbReference type="GO" id="GO:0006511">
    <property type="term" value="P:ubiquitin-dependent protein catabolic process"/>
    <property type="evidence" value="ECO:0007669"/>
    <property type="project" value="UniProtKB-UniRule"/>
</dbReference>
<comment type="catalytic activity">
    <reaction evidence="1 7 10 11">
        <text>Thiol-dependent hydrolysis of ester, thioester, amide, peptide and isopeptide bonds formed by the C-terminal Gly of ubiquitin (a 76-residue protein attached to proteins as an intracellular targeting signal).</text>
        <dbReference type="EC" id="3.4.19.12"/>
    </reaction>
</comment>
<evidence type="ECO:0000256" key="10">
    <source>
        <dbReference type="PROSITE-ProRule" id="PRU01393"/>
    </source>
</evidence>
<accession>A0A1J4MB96</accession>
<dbReference type="PROSITE" id="PS52048">
    <property type="entry name" value="UCH_DOMAIN"/>
    <property type="match status" value="1"/>
</dbReference>
<gene>
    <name evidence="13" type="ORF">cand_031830</name>
</gene>
<proteinExistence type="inferred from homology"/>
<comment type="similarity">
    <text evidence="2 7 10 11">Belongs to the peptidase C12 family.</text>
</comment>